<evidence type="ECO:0000313" key="3">
    <source>
        <dbReference type="WBParaSite" id="nRc.2.0.1.t47527-RA"/>
    </source>
</evidence>
<accession>A0A915L9M4</accession>
<dbReference type="Proteomes" id="UP000887565">
    <property type="component" value="Unplaced"/>
</dbReference>
<name>A0A915L9M4_ROMCU</name>
<keyword evidence="2" id="KW-1185">Reference proteome</keyword>
<proteinExistence type="predicted"/>
<sequence>LRLKDLASVTTLPRTPPGIRHDESDKSTLLPVVSNTTSKQKGLDSSAISQTAEVKMDRGNVPNSAGPIMANNNINNMAPAKELLTAEDRDAQIRAPIDRRPKLAEDQIDPFIDQIREECL</sequence>
<dbReference type="WBParaSite" id="nRc.2.0.1.t47527-RA">
    <property type="protein sequence ID" value="nRc.2.0.1.t47527-RA"/>
    <property type="gene ID" value="nRc.2.0.1.g47527"/>
</dbReference>
<reference evidence="3" key="1">
    <citation type="submission" date="2022-11" db="UniProtKB">
        <authorList>
            <consortium name="WormBaseParasite"/>
        </authorList>
    </citation>
    <scope>IDENTIFICATION</scope>
</reference>
<feature type="region of interest" description="Disordered" evidence="1">
    <location>
        <begin position="1"/>
        <end position="25"/>
    </location>
</feature>
<protein>
    <submittedName>
        <fullName evidence="3">Uncharacterized protein</fullName>
    </submittedName>
</protein>
<evidence type="ECO:0000313" key="2">
    <source>
        <dbReference type="Proteomes" id="UP000887565"/>
    </source>
</evidence>
<evidence type="ECO:0000256" key="1">
    <source>
        <dbReference type="SAM" id="MobiDB-lite"/>
    </source>
</evidence>
<organism evidence="2 3">
    <name type="scientific">Romanomermis culicivorax</name>
    <name type="common">Nematode worm</name>
    <dbReference type="NCBI Taxonomy" id="13658"/>
    <lineage>
        <taxon>Eukaryota</taxon>
        <taxon>Metazoa</taxon>
        <taxon>Ecdysozoa</taxon>
        <taxon>Nematoda</taxon>
        <taxon>Enoplea</taxon>
        <taxon>Dorylaimia</taxon>
        <taxon>Mermithida</taxon>
        <taxon>Mermithoidea</taxon>
        <taxon>Mermithidae</taxon>
        <taxon>Romanomermis</taxon>
    </lineage>
</organism>
<dbReference type="AlphaFoldDB" id="A0A915L9M4"/>